<evidence type="ECO:0000256" key="2">
    <source>
        <dbReference type="ARBA" id="ARBA00007131"/>
    </source>
</evidence>
<dbReference type="PANTHER" id="PTHR47514">
    <property type="entry name" value="TRANSKETOLASE N-TERMINAL SECTION-RELATED"/>
    <property type="match status" value="1"/>
</dbReference>
<dbReference type="InterPro" id="IPR029061">
    <property type="entry name" value="THDP-binding"/>
</dbReference>
<dbReference type="Pfam" id="PF00456">
    <property type="entry name" value="Transketolase_N"/>
    <property type="match status" value="1"/>
</dbReference>
<comment type="caution">
    <text evidence="5">The sequence shown here is derived from an EMBL/GenBank/DDBJ whole genome shotgun (WGS) entry which is preliminary data.</text>
</comment>
<keyword evidence="3" id="KW-0786">Thiamine pyrophosphate</keyword>
<organism evidence="5">
    <name type="scientific">bioreactor metagenome</name>
    <dbReference type="NCBI Taxonomy" id="1076179"/>
    <lineage>
        <taxon>unclassified sequences</taxon>
        <taxon>metagenomes</taxon>
        <taxon>ecological metagenomes</taxon>
    </lineage>
</organism>
<comment type="cofactor">
    <cofactor evidence="1">
        <name>thiamine diphosphate</name>
        <dbReference type="ChEBI" id="CHEBI:58937"/>
    </cofactor>
</comment>
<evidence type="ECO:0000256" key="1">
    <source>
        <dbReference type="ARBA" id="ARBA00001964"/>
    </source>
</evidence>
<protein>
    <submittedName>
        <fullName evidence="5">Transketolase</fullName>
        <ecNumber evidence="5">2.2.1.1</ecNumber>
    </submittedName>
</protein>
<dbReference type="AlphaFoldDB" id="A0A645GY86"/>
<dbReference type="EC" id="2.2.1.1" evidence="5"/>
<dbReference type="GO" id="GO:0004802">
    <property type="term" value="F:transketolase activity"/>
    <property type="evidence" value="ECO:0007669"/>
    <property type="project" value="UniProtKB-EC"/>
</dbReference>
<dbReference type="Gene3D" id="3.40.50.970">
    <property type="match status" value="1"/>
</dbReference>
<evidence type="ECO:0000256" key="3">
    <source>
        <dbReference type="ARBA" id="ARBA00023052"/>
    </source>
</evidence>
<reference evidence="5" key="1">
    <citation type="submission" date="2019-08" db="EMBL/GenBank/DDBJ databases">
        <authorList>
            <person name="Kucharzyk K."/>
            <person name="Murdoch R.W."/>
            <person name="Higgins S."/>
            <person name="Loffler F."/>
        </authorList>
    </citation>
    <scope>NUCLEOTIDE SEQUENCE</scope>
</reference>
<feature type="domain" description="Transketolase N-terminal" evidence="4">
    <location>
        <begin position="2"/>
        <end position="104"/>
    </location>
</feature>
<proteinExistence type="inferred from homology"/>
<dbReference type="EMBL" id="VSSQ01083344">
    <property type="protein sequence ID" value="MPN31697.1"/>
    <property type="molecule type" value="Genomic_DNA"/>
</dbReference>
<dbReference type="PANTHER" id="PTHR47514:SF1">
    <property type="entry name" value="TRANSKETOLASE N-TERMINAL SECTION-RELATED"/>
    <property type="match status" value="1"/>
</dbReference>
<dbReference type="InterPro" id="IPR005474">
    <property type="entry name" value="Transketolase_N"/>
</dbReference>
<accession>A0A645GY86</accession>
<dbReference type="SUPFAM" id="SSF52518">
    <property type="entry name" value="Thiamin diphosphate-binding fold (THDP-binding)"/>
    <property type="match status" value="1"/>
</dbReference>
<comment type="similarity">
    <text evidence="2">Belongs to the transketolase family.</text>
</comment>
<evidence type="ECO:0000313" key="5">
    <source>
        <dbReference type="EMBL" id="MPN31697.1"/>
    </source>
</evidence>
<gene>
    <name evidence="5" type="primary">tkt_36</name>
    <name evidence="5" type="ORF">SDC9_179171</name>
</gene>
<name>A0A645GY86_9ZZZZ</name>
<keyword evidence="5" id="KW-0808">Transferase</keyword>
<sequence length="112" mass="12950">MLAGKYQLDNLVAVIDNNRLEFDGKTEDVMPVKPFKEKWESFGWNVEYVDGHDVDELFTAFEKANNVKKKPTVIVAYTIKGKGISYMEDVVEWHAGKVNEEQYKLGMQELEM</sequence>
<evidence type="ECO:0000259" key="4">
    <source>
        <dbReference type="Pfam" id="PF00456"/>
    </source>
</evidence>